<evidence type="ECO:0000313" key="1">
    <source>
        <dbReference type="EMBL" id="CAG8676095.1"/>
    </source>
</evidence>
<dbReference type="Proteomes" id="UP000789860">
    <property type="component" value="Unassembled WGS sequence"/>
</dbReference>
<sequence>VDLLFKSSDLIEKIHIYDSFYNIESLDIYIENHLVYLTLYKTDFDLDEFENIKNITSLKMKDVYVNISLNSFIRIQNIRALTLINCNYEDNDYFFIMNELKKITYLRIIFYDIDKIRAKKIYDMSLKYENIKKIEIEKYEE</sequence>
<feature type="non-terminal residue" evidence="1">
    <location>
        <position position="141"/>
    </location>
</feature>
<evidence type="ECO:0000313" key="2">
    <source>
        <dbReference type="Proteomes" id="UP000789860"/>
    </source>
</evidence>
<comment type="caution">
    <text evidence="1">The sequence shown here is derived from an EMBL/GenBank/DDBJ whole genome shotgun (WGS) entry which is preliminary data.</text>
</comment>
<organism evidence="1 2">
    <name type="scientific">Scutellospora calospora</name>
    <dbReference type="NCBI Taxonomy" id="85575"/>
    <lineage>
        <taxon>Eukaryota</taxon>
        <taxon>Fungi</taxon>
        <taxon>Fungi incertae sedis</taxon>
        <taxon>Mucoromycota</taxon>
        <taxon>Glomeromycotina</taxon>
        <taxon>Glomeromycetes</taxon>
        <taxon>Diversisporales</taxon>
        <taxon>Gigasporaceae</taxon>
        <taxon>Scutellospora</taxon>
    </lineage>
</organism>
<keyword evidence="2" id="KW-1185">Reference proteome</keyword>
<feature type="non-terminal residue" evidence="1">
    <location>
        <position position="1"/>
    </location>
</feature>
<accession>A0ACA9NZK3</accession>
<dbReference type="EMBL" id="CAJVPM010030242">
    <property type="protein sequence ID" value="CAG8676095.1"/>
    <property type="molecule type" value="Genomic_DNA"/>
</dbReference>
<protein>
    <submittedName>
        <fullName evidence="1">5410_t:CDS:1</fullName>
    </submittedName>
</protein>
<proteinExistence type="predicted"/>
<name>A0ACA9NZK3_9GLOM</name>
<gene>
    <name evidence="1" type="ORF">SCALOS_LOCUS9555</name>
</gene>
<reference evidence="1" key="1">
    <citation type="submission" date="2021-06" db="EMBL/GenBank/DDBJ databases">
        <authorList>
            <person name="Kallberg Y."/>
            <person name="Tangrot J."/>
            <person name="Rosling A."/>
        </authorList>
    </citation>
    <scope>NUCLEOTIDE SEQUENCE</scope>
    <source>
        <strain evidence="1">AU212A</strain>
    </source>
</reference>